<protein>
    <recommendedName>
        <fullName evidence="4">SdpI/YhfL protein family protein</fullName>
    </recommendedName>
</protein>
<keyword evidence="1" id="KW-0812">Transmembrane</keyword>
<proteinExistence type="predicted"/>
<sequence>MESVGLILLVTLSIINCINAPKTLGLSKDNPKVKTARKLQIIFLIFAIGSFIILSIGLDDIFSSGVNDKILVIINATIIMYFGNSLPKLQIYKNICASNTWAMGDEKIWKNTSKGFAYLSFFIGISMIILSFYFDANNVKTVCNFIWFALPSLYLLLYYSNKFRVTNIK</sequence>
<dbReference type="EMBL" id="FNGW01000001">
    <property type="protein sequence ID" value="SDL27303.1"/>
    <property type="molecule type" value="Genomic_DNA"/>
</dbReference>
<gene>
    <name evidence="2" type="ORF">SAMN04515677_101337</name>
</gene>
<name>A0A1G9IQQ8_9FIRM</name>
<keyword evidence="1" id="KW-0472">Membrane</keyword>
<evidence type="ECO:0000313" key="2">
    <source>
        <dbReference type="EMBL" id="SDL27303.1"/>
    </source>
</evidence>
<evidence type="ECO:0000313" key="3">
    <source>
        <dbReference type="Proteomes" id="UP000199068"/>
    </source>
</evidence>
<keyword evidence="3" id="KW-1185">Reference proteome</keyword>
<dbReference type="Proteomes" id="UP000199068">
    <property type="component" value="Unassembled WGS sequence"/>
</dbReference>
<feature type="transmembrane region" description="Helical" evidence="1">
    <location>
        <begin position="139"/>
        <end position="159"/>
    </location>
</feature>
<reference evidence="2 3" key="1">
    <citation type="submission" date="2016-10" db="EMBL/GenBank/DDBJ databases">
        <authorList>
            <person name="de Groot N.N."/>
        </authorList>
    </citation>
    <scope>NUCLEOTIDE SEQUENCE [LARGE SCALE GENOMIC DNA]</scope>
    <source>
        <strain evidence="2 3">DSM 797</strain>
    </source>
</reference>
<evidence type="ECO:0008006" key="4">
    <source>
        <dbReference type="Google" id="ProtNLM"/>
    </source>
</evidence>
<evidence type="ECO:0000256" key="1">
    <source>
        <dbReference type="SAM" id="Phobius"/>
    </source>
</evidence>
<feature type="transmembrane region" description="Helical" evidence="1">
    <location>
        <begin position="70"/>
        <end position="86"/>
    </location>
</feature>
<accession>A0A1G9IQQ8</accession>
<organism evidence="2 3">
    <name type="scientific">Romboutsia lituseburensis DSM 797</name>
    <dbReference type="NCBI Taxonomy" id="1121325"/>
    <lineage>
        <taxon>Bacteria</taxon>
        <taxon>Bacillati</taxon>
        <taxon>Bacillota</taxon>
        <taxon>Clostridia</taxon>
        <taxon>Peptostreptococcales</taxon>
        <taxon>Peptostreptococcaceae</taxon>
        <taxon>Romboutsia</taxon>
    </lineage>
</organism>
<dbReference type="AlphaFoldDB" id="A0A1G9IQQ8"/>
<feature type="transmembrane region" description="Helical" evidence="1">
    <location>
        <begin position="39"/>
        <end position="58"/>
    </location>
</feature>
<dbReference type="STRING" id="1121325.SAMN04515677_101337"/>
<dbReference type="RefSeq" id="WP_092722222.1">
    <property type="nucleotide sequence ID" value="NZ_FNGW01000001.1"/>
</dbReference>
<feature type="transmembrane region" description="Helical" evidence="1">
    <location>
        <begin position="6"/>
        <end position="27"/>
    </location>
</feature>
<keyword evidence="1" id="KW-1133">Transmembrane helix</keyword>
<feature type="transmembrane region" description="Helical" evidence="1">
    <location>
        <begin position="116"/>
        <end position="133"/>
    </location>
</feature>